<dbReference type="AlphaFoldDB" id="A0A383EQ60"/>
<gene>
    <name evidence="1" type="ORF">METZ01_LOCUS511926</name>
</gene>
<reference evidence="1" key="1">
    <citation type="submission" date="2018-05" db="EMBL/GenBank/DDBJ databases">
        <authorList>
            <person name="Lanie J.A."/>
            <person name="Ng W.-L."/>
            <person name="Kazmierczak K.M."/>
            <person name="Andrzejewski T.M."/>
            <person name="Davidsen T.M."/>
            <person name="Wayne K.J."/>
            <person name="Tettelin H."/>
            <person name="Glass J.I."/>
            <person name="Rusch D."/>
            <person name="Podicherti R."/>
            <person name="Tsui H.-C.T."/>
            <person name="Winkler M.E."/>
        </authorList>
    </citation>
    <scope>NUCLEOTIDE SEQUENCE</scope>
</reference>
<feature type="non-terminal residue" evidence="1">
    <location>
        <position position="24"/>
    </location>
</feature>
<protein>
    <submittedName>
        <fullName evidence="1">Uncharacterized protein</fullName>
    </submittedName>
</protein>
<organism evidence="1">
    <name type="scientific">marine metagenome</name>
    <dbReference type="NCBI Taxonomy" id="408172"/>
    <lineage>
        <taxon>unclassified sequences</taxon>
        <taxon>metagenomes</taxon>
        <taxon>ecological metagenomes</taxon>
    </lineage>
</organism>
<evidence type="ECO:0000313" key="1">
    <source>
        <dbReference type="EMBL" id="SVE59072.1"/>
    </source>
</evidence>
<accession>A0A383EQ60</accession>
<sequence>MVLQIRYNHSSAWRKPKVHVYLKT</sequence>
<proteinExistence type="predicted"/>
<name>A0A383EQ60_9ZZZZ</name>
<dbReference type="EMBL" id="UINC01227960">
    <property type="protein sequence ID" value="SVE59072.1"/>
    <property type="molecule type" value="Genomic_DNA"/>
</dbReference>